<dbReference type="KEGG" id="ela:UCREL1_11558"/>
<feature type="region of interest" description="Disordered" evidence="1">
    <location>
        <begin position="228"/>
        <end position="259"/>
    </location>
</feature>
<dbReference type="eggNOG" id="ENOG502S4DK">
    <property type="taxonomic scope" value="Eukaryota"/>
</dbReference>
<dbReference type="Proteomes" id="UP000012174">
    <property type="component" value="Unassembled WGS sequence"/>
</dbReference>
<dbReference type="AlphaFoldDB" id="M7T4F3"/>
<organism evidence="3 4">
    <name type="scientific">Eutypa lata (strain UCR-EL1)</name>
    <name type="common">Grapevine dieback disease fungus</name>
    <name type="synonym">Eutypa armeniacae</name>
    <dbReference type="NCBI Taxonomy" id="1287681"/>
    <lineage>
        <taxon>Eukaryota</taxon>
        <taxon>Fungi</taxon>
        <taxon>Dikarya</taxon>
        <taxon>Ascomycota</taxon>
        <taxon>Pezizomycotina</taxon>
        <taxon>Sordariomycetes</taxon>
        <taxon>Xylariomycetidae</taxon>
        <taxon>Xylariales</taxon>
        <taxon>Diatrypaceae</taxon>
        <taxon>Eutypa</taxon>
    </lineage>
</organism>
<dbReference type="InterPro" id="IPR012337">
    <property type="entry name" value="RNaseH-like_sf"/>
</dbReference>
<proteinExistence type="predicted"/>
<feature type="domain" description="Mitochondrial resolvase Ydc2 catalytic" evidence="2">
    <location>
        <begin position="73"/>
        <end position="348"/>
    </location>
</feature>
<dbReference type="InterPro" id="IPR036397">
    <property type="entry name" value="RNaseH_sf"/>
</dbReference>
<evidence type="ECO:0000313" key="4">
    <source>
        <dbReference type="Proteomes" id="UP000012174"/>
    </source>
</evidence>
<dbReference type="OrthoDB" id="5552842at2759"/>
<dbReference type="GO" id="GO:0070336">
    <property type="term" value="F:flap-structured DNA binding"/>
    <property type="evidence" value="ECO:0007669"/>
    <property type="project" value="TreeGrafter"/>
</dbReference>
<reference evidence="4" key="1">
    <citation type="journal article" date="2013" name="Genome Announc.">
        <title>Draft genome sequence of the grapevine dieback fungus Eutypa lata UCR-EL1.</title>
        <authorList>
            <person name="Blanco-Ulate B."/>
            <person name="Rolshausen P.E."/>
            <person name="Cantu D."/>
        </authorList>
    </citation>
    <scope>NUCLEOTIDE SEQUENCE [LARGE SCALE GENOMIC DNA]</scope>
    <source>
        <strain evidence="4">UCR-EL1</strain>
    </source>
</reference>
<accession>M7T4F3</accession>
<evidence type="ECO:0000259" key="2">
    <source>
        <dbReference type="Pfam" id="PF09159"/>
    </source>
</evidence>
<dbReference type="PANTHER" id="PTHR28072:SF1">
    <property type="entry name" value="CRUCIFORM CUTTING ENDONUCLEASE 1, MITOCHONDRIAL-RELATED"/>
    <property type="match status" value="1"/>
</dbReference>
<feature type="compositionally biased region" description="Acidic residues" evidence="1">
    <location>
        <begin position="232"/>
        <end position="243"/>
    </location>
</feature>
<keyword evidence="3" id="KW-0540">Nuclease</keyword>
<keyword evidence="3" id="KW-0378">Hydrolase</keyword>
<dbReference type="GO" id="GO:0005739">
    <property type="term" value="C:mitochondrion"/>
    <property type="evidence" value="ECO:0007669"/>
    <property type="project" value="TreeGrafter"/>
</dbReference>
<dbReference type="PANTHER" id="PTHR28072">
    <property type="entry name" value="CRUCIFORM CUTTING ENDONUCLEASE 1, MITOCHONDRIAL-RELATED"/>
    <property type="match status" value="1"/>
</dbReference>
<protein>
    <submittedName>
        <fullName evidence="3">Putative cruciform cutting endonuclease mitochondrial protein</fullName>
    </submittedName>
</protein>
<evidence type="ECO:0000256" key="1">
    <source>
        <dbReference type="SAM" id="MobiDB-lite"/>
    </source>
</evidence>
<dbReference type="Gene3D" id="3.30.420.10">
    <property type="entry name" value="Ribonuclease H-like superfamily/Ribonuclease H"/>
    <property type="match status" value="1"/>
</dbReference>
<name>M7T4F3_EUTLA</name>
<keyword evidence="4" id="KW-1185">Reference proteome</keyword>
<dbReference type="GO" id="GO:0000403">
    <property type="term" value="F:Y-form DNA binding"/>
    <property type="evidence" value="ECO:0007669"/>
    <property type="project" value="TreeGrafter"/>
</dbReference>
<dbReference type="OMA" id="PNAMADM"/>
<dbReference type="EMBL" id="KB707597">
    <property type="protein sequence ID" value="EMR61515.1"/>
    <property type="molecule type" value="Genomic_DNA"/>
</dbReference>
<evidence type="ECO:0000313" key="3">
    <source>
        <dbReference type="EMBL" id="EMR61515.1"/>
    </source>
</evidence>
<dbReference type="SUPFAM" id="SSF53098">
    <property type="entry name" value="Ribonuclease H-like"/>
    <property type="match status" value="1"/>
</dbReference>
<dbReference type="InterPro" id="IPR015242">
    <property type="entry name" value="Ydc2_cat"/>
</dbReference>
<sequence>MVAAAAAICDAVLPSSLKLAQLQRVAFLCGLATSGTKADIRKLITDAAANASSTPAHPKASRRAGIGTDNRRILSVDLGLRNLAYSLLVPAPTPLNHPGIGKLTGISPPPVHLHVWTRKSLVKASSPADEGKEKQKLDAFSPTAMAVTAVHLVRQTLLPLNPTHVLIERQRFRTGGAAPVQEWTLRVNTLEAMMHATFRTLRECGHWDGEVVSVAPSRVGPFWLDGRSSSDADNESGLAEEEGGVTVEKEMRSRKRGQKAKLNMKKEKIDILGNWLEEGNVVLPQNRNVEAMIQTYFERWRRTPRARKLTTRIGSEGGEDEVVTKIDDLADSLLQGLAWVKWEENKANLKSQERIIRLLGP</sequence>
<dbReference type="GO" id="GO:0000402">
    <property type="term" value="F:crossed form four-way junction DNA binding"/>
    <property type="evidence" value="ECO:0007669"/>
    <property type="project" value="TreeGrafter"/>
</dbReference>
<dbReference type="Pfam" id="PF09159">
    <property type="entry name" value="Ydc2-catalyt"/>
    <property type="match status" value="1"/>
</dbReference>
<dbReference type="InterPro" id="IPR039197">
    <property type="entry name" value="Mrs1/Cce1"/>
</dbReference>
<dbReference type="CDD" id="cd16963">
    <property type="entry name" value="CCE1"/>
    <property type="match status" value="1"/>
</dbReference>
<dbReference type="GO" id="GO:0004520">
    <property type="term" value="F:DNA endonuclease activity"/>
    <property type="evidence" value="ECO:0007669"/>
    <property type="project" value="TreeGrafter"/>
</dbReference>
<dbReference type="HOGENOM" id="CLU_042191_0_0_1"/>
<keyword evidence="3" id="KW-0255">Endonuclease</keyword>
<gene>
    <name evidence="3" type="ORF">UCREL1_11558</name>
</gene>